<dbReference type="RefSeq" id="WP_089856593.1">
    <property type="nucleotide sequence ID" value="NZ_FNDW01000004.1"/>
</dbReference>
<sequence>MKNIITLAVLLISLIIQAQVGINNTSPKATLDITAKTTGSTTAEGLIAPRLEGSEIKGKDAKYDTAQKGTIVYALSAVASPSTKTANITAEGYYYFDGSVWQKLSNSSVPAVVVTSSALNGTYKAGTAMTASNTFTVTITNNSFSTATIAFSTSDLALSGVTGLSVASVSTASSTLIAGGTVTVTYTLSGTPAACGTLTATWSKLTLNSVKTISVAPNPTFTCSAGSWVSVAPEYRLNGLINGTAYSGTYTLPYTGGACTYAAETITQSGLTLSLTAGIYSASGNLTYTLSGTYTGTSNGAITFTTASGCNIYLGPCATCKEIKDKGITTADGVYYIDIDQVGSSYAPMKAYCDMTTDNGGWMLLAVNGTSLSTPTQKTEMVDPNSSGYLSRTLVEQIANVSTQVQLRAGDSSTSYVNKTTSQSGGPAILALRSNIITAGGLGTWHRSGAPEDFSNNNTIPTSGTWIWYGATCSSSATGWPIMYHDCGFGSGIHWFMSYKEQNRANYGDPWASTWVR</sequence>
<dbReference type="Pfam" id="PF00147">
    <property type="entry name" value="Fibrinogen_C"/>
    <property type="match status" value="1"/>
</dbReference>
<dbReference type="AlphaFoldDB" id="A0A1G8HP37"/>
<dbReference type="Proteomes" id="UP000198869">
    <property type="component" value="Unassembled WGS sequence"/>
</dbReference>
<evidence type="ECO:0000256" key="1">
    <source>
        <dbReference type="SAM" id="SignalP"/>
    </source>
</evidence>
<dbReference type="STRING" id="311334.SAMN05421846_10422"/>
<accession>A0A1G8HP37</accession>
<gene>
    <name evidence="3" type="ORF">SAMN05421846_10422</name>
</gene>
<name>A0A1G8HP37_9FLAO</name>
<dbReference type="Gene3D" id="2.60.120.1000">
    <property type="match status" value="1"/>
</dbReference>
<reference evidence="4" key="1">
    <citation type="submission" date="2016-10" db="EMBL/GenBank/DDBJ databases">
        <authorList>
            <person name="Varghese N."/>
            <person name="Submissions S."/>
        </authorList>
    </citation>
    <scope>NUCLEOTIDE SEQUENCE [LARGE SCALE GENOMIC DNA]</scope>
    <source>
        <strain evidence="4">DSM 17071</strain>
    </source>
</reference>
<protein>
    <submittedName>
        <fullName evidence="3">Fibrinogen beta and gamma chains, C-terminal globular domain</fullName>
    </submittedName>
</protein>
<feature type="domain" description="Fibrinogen C-terminal" evidence="2">
    <location>
        <begin position="311"/>
        <end position="364"/>
    </location>
</feature>
<dbReference type="OrthoDB" id="1345111at2"/>
<dbReference type="NCBIfam" id="NF040941">
    <property type="entry name" value="GGGWT_bact"/>
    <property type="match status" value="1"/>
</dbReference>
<proteinExistence type="predicted"/>
<keyword evidence="4" id="KW-1185">Reference proteome</keyword>
<dbReference type="InterPro" id="IPR036056">
    <property type="entry name" value="Fibrinogen-like_C"/>
</dbReference>
<evidence type="ECO:0000313" key="4">
    <source>
        <dbReference type="Proteomes" id="UP000198869"/>
    </source>
</evidence>
<keyword evidence="1" id="KW-0732">Signal</keyword>
<dbReference type="SUPFAM" id="SSF56496">
    <property type="entry name" value="Fibrinogen C-terminal domain-like"/>
    <property type="match status" value="1"/>
</dbReference>
<feature type="signal peptide" evidence="1">
    <location>
        <begin position="1"/>
        <end position="18"/>
    </location>
</feature>
<dbReference type="EMBL" id="FNDW01000004">
    <property type="protein sequence ID" value="SDI08466.1"/>
    <property type="molecule type" value="Genomic_DNA"/>
</dbReference>
<dbReference type="PROSITE" id="PS51406">
    <property type="entry name" value="FIBRINOGEN_C_2"/>
    <property type="match status" value="1"/>
</dbReference>
<evidence type="ECO:0000259" key="2">
    <source>
        <dbReference type="PROSITE" id="PS51406"/>
    </source>
</evidence>
<feature type="chain" id="PRO_5011787193" evidence="1">
    <location>
        <begin position="19"/>
        <end position="517"/>
    </location>
</feature>
<organism evidence="3 4">
    <name type="scientific">Chryseobacterium taeanense</name>
    <dbReference type="NCBI Taxonomy" id="311334"/>
    <lineage>
        <taxon>Bacteria</taxon>
        <taxon>Pseudomonadati</taxon>
        <taxon>Bacteroidota</taxon>
        <taxon>Flavobacteriia</taxon>
        <taxon>Flavobacteriales</taxon>
        <taxon>Weeksellaceae</taxon>
        <taxon>Chryseobacterium group</taxon>
        <taxon>Chryseobacterium</taxon>
    </lineage>
</organism>
<evidence type="ECO:0000313" key="3">
    <source>
        <dbReference type="EMBL" id="SDI08466.1"/>
    </source>
</evidence>
<dbReference type="InterPro" id="IPR002181">
    <property type="entry name" value="Fibrinogen_a/b/g_C_dom"/>
</dbReference>